<gene>
    <name evidence="3" type="ORF">C7460_12927</name>
</gene>
<dbReference type="OrthoDB" id="9801228at2"/>
<dbReference type="Gene3D" id="2.60.300.12">
    <property type="entry name" value="HesB-like domain"/>
    <property type="match status" value="1"/>
</dbReference>
<organism evidence="3 4">
    <name type="scientific">Marinoscillum furvescens DSM 4134</name>
    <dbReference type="NCBI Taxonomy" id="1122208"/>
    <lineage>
        <taxon>Bacteria</taxon>
        <taxon>Pseudomonadati</taxon>
        <taxon>Bacteroidota</taxon>
        <taxon>Cytophagia</taxon>
        <taxon>Cytophagales</taxon>
        <taxon>Reichenbachiellaceae</taxon>
        <taxon>Marinoscillum</taxon>
    </lineage>
</organism>
<dbReference type="Pfam" id="PF01521">
    <property type="entry name" value="Fe-S_biosyn"/>
    <property type="match status" value="1"/>
</dbReference>
<sequence length="98" mass="10973">MNEPVQITDKAQKEIKNIMDNKKVPDGYGLRVGVKGGGCGVSFVLGFDKPKEDDLRYDVRGIPVYVQKKEVMFLIGKEVDFYEGADARGFVFTDPEKP</sequence>
<dbReference type="InterPro" id="IPR000361">
    <property type="entry name" value="ATAP_core_dom"/>
</dbReference>
<dbReference type="GO" id="GO:0005737">
    <property type="term" value="C:cytoplasm"/>
    <property type="evidence" value="ECO:0007669"/>
    <property type="project" value="TreeGrafter"/>
</dbReference>
<feature type="domain" description="Core" evidence="2">
    <location>
        <begin position="5"/>
        <end position="94"/>
    </location>
</feature>
<keyword evidence="4" id="KW-1185">Reference proteome</keyword>
<dbReference type="GO" id="GO:0016226">
    <property type="term" value="P:iron-sulfur cluster assembly"/>
    <property type="evidence" value="ECO:0007669"/>
    <property type="project" value="InterPro"/>
</dbReference>
<protein>
    <submittedName>
        <fullName evidence="3">Iron-sulfur cluster assembly protein</fullName>
    </submittedName>
</protein>
<evidence type="ECO:0000256" key="1">
    <source>
        <dbReference type="ARBA" id="ARBA00006718"/>
    </source>
</evidence>
<dbReference type="GO" id="GO:0051537">
    <property type="term" value="F:2 iron, 2 sulfur cluster binding"/>
    <property type="evidence" value="ECO:0007669"/>
    <property type="project" value="TreeGrafter"/>
</dbReference>
<proteinExistence type="inferred from homology"/>
<dbReference type="SUPFAM" id="SSF89360">
    <property type="entry name" value="HesB-like domain"/>
    <property type="match status" value="1"/>
</dbReference>
<dbReference type="PANTHER" id="PTHR10072">
    <property type="entry name" value="IRON-SULFUR CLUSTER ASSEMBLY PROTEIN"/>
    <property type="match status" value="1"/>
</dbReference>
<dbReference type="AlphaFoldDB" id="A0A3D9KWJ3"/>
<dbReference type="InterPro" id="IPR016092">
    <property type="entry name" value="ATAP"/>
</dbReference>
<dbReference type="PANTHER" id="PTHR10072:SF41">
    <property type="entry name" value="IRON-SULFUR CLUSTER ASSEMBLY 1 HOMOLOG, MITOCHONDRIAL"/>
    <property type="match status" value="1"/>
</dbReference>
<evidence type="ECO:0000313" key="4">
    <source>
        <dbReference type="Proteomes" id="UP000256779"/>
    </source>
</evidence>
<dbReference type="InterPro" id="IPR050322">
    <property type="entry name" value="Fe-S_cluster_asmbl/transfer"/>
</dbReference>
<dbReference type="InterPro" id="IPR035903">
    <property type="entry name" value="HesB-like_dom_sf"/>
</dbReference>
<dbReference type="RefSeq" id="WP_115870178.1">
    <property type="nucleotide sequence ID" value="NZ_QREG01000029.1"/>
</dbReference>
<dbReference type="Proteomes" id="UP000256779">
    <property type="component" value="Unassembled WGS sequence"/>
</dbReference>
<comment type="similarity">
    <text evidence="1">Belongs to the HesB/IscA family.</text>
</comment>
<dbReference type="NCBIfam" id="TIGR00049">
    <property type="entry name" value="iron-sulfur cluster assembly accessory protein"/>
    <property type="match status" value="1"/>
</dbReference>
<evidence type="ECO:0000313" key="3">
    <source>
        <dbReference type="EMBL" id="RED92640.1"/>
    </source>
</evidence>
<accession>A0A3D9KWJ3</accession>
<reference evidence="3 4" key="1">
    <citation type="submission" date="2018-07" db="EMBL/GenBank/DDBJ databases">
        <title>Genomic Encyclopedia of Type Strains, Phase IV (KMG-IV): sequencing the most valuable type-strain genomes for metagenomic binning, comparative biology and taxonomic classification.</title>
        <authorList>
            <person name="Goeker M."/>
        </authorList>
    </citation>
    <scope>NUCLEOTIDE SEQUENCE [LARGE SCALE GENOMIC DNA]</scope>
    <source>
        <strain evidence="3 4">DSM 4134</strain>
    </source>
</reference>
<comment type="caution">
    <text evidence="3">The sequence shown here is derived from an EMBL/GenBank/DDBJ whole genome shotgun (WGS) entry which is preliminary data.</text>
</comment>
<name>A0A3D9KWJ3_MARFU</name>
<evidence type="ECO:0000259" key="2">
    <source>
        <dbReference type="Pfam" id="PF01521"/>
    </source>
</evidence>
<dbReference type="EMBL" id="QREG01000029">
    <property type="protein sequence ID" value="RED92640.1"/>
    <property type="molecule type" value="Genomic_DNA"/>
</dbReference>